<evidence type="ECO:0000313" key="2">
    <source>
        <dbReference type="Proteomes" id="UP000750711"/>
    </source>
</evidence>
<accession>A0A9P8IG43</accession>
<reference evidence="1" key="1">
    <citation type="submission" date="2021-03" db="EMBL/GenBank/DDBJ databases">
        <title>Comparative genomics and phylogenomic investigation of the class Geoglossomycetes provide insights into ecological specialization and systematics.</title>
        <authorList>
            <person name="Melie T."/>
            <person name="Pirro S."/>
            <person name="Miller A.N."/>
            <person name="Quandt A."/>
        </authorList>
    </citation>
    <scope>NUCLEOTIDE SEQUENCE</scope>
    <source>
        <strain evidence="1">CAQ_001_2017</strain>
    </source>
</reference>
<proteinExistence type="predicted"/>
<evidence type="ECO:0000313" key="1">
    <source>
        <dbReference type="EMBL" id="KAH0551710.1"/>
    </source>
</evidence>
<dbReference type="Proteomes" id="UP000750711">
    <property type="component" value="Unassembled WGS sequence"/>
</dbReference>
<dbReference type="EMBL" id="JAGHQM010001819">
    <property type="protein sequence ID" value="KAH0551710.1"/>
    <property type="molecule type" value="Genomic_DNA"/>
</dbReference>
<name>A0A9P8IG43_9PEZI</name>
<keyword evidence="2" id="KW-1185">Reference proteome</keyword>
<gene>
    <name evidence="1" type="ORF">GP486_007071</name>
</gene>
<sequence>MALELHICPCKHKLPFCHSPPPDKPLRIHIQGPLKSIQKLLPNVSWNPIGPFPQPGGLELANLTHQKLYSGHYCIPTVRDEYPACVIEKGIPLLDHIDYYGVTFDHLVPADDPNPEVLAINIIEVDDDGGAYANKFLLFPVDPTEYTGKKVLAVPRCRQKKRGTQDRRRINSLVVERDDEIRDGTANGASGS</sequence>
<dbReference type="AlphaFoldDB" id="A0A9P8IG43"/>
<protein>
    <submittedName>
        <fullName evidence="1">Uncharacterized protein</fullName>
    </submittedName>
</protein>
<organism evidence="1 2">
    <name type="scientific">Trichoglossum hirsutum</name>
    <dbReference type="NCBI Taxonomy" id="265104"/>
    <lineage>
        <taxon>Eukaryota</taxon>
        <taxon>Fungi</taxon>
        <taxon>Dikarya</taxon>
        <taxon>Ascomycota</taxon>
        <taxon>Pezizomycotina</taxon>
        <taxon>Geoglossomycetes</taxon>
        <taxon>Geoglossales</taxon>
        <taxon>Geoglossaceae</taxon>
        <taxon>Trichoglossum</taxon>
    </lineage>
</organism>
<comment type="caution">
    <text evidence="1">The sequence shown here is derived from an EMBL/GenBank/DDBJ whole genome shotgun (WGS) entry which is preliminary data.</text>
</comment>